<keyword evidence="3 8" id="KW-0812">Transmembrane</keyword>
<evidence type="ECO:0000256" key="7">
    <source>
        <dbReference type="ARBA" id="ARBA00023136"/>
    </source>
</evidence>
<evidence type="ECO:0000256" key="1">
    <source>
        <dbReference type="ARBA" id="ARBA00004167"/>
    </source>
</evidence>
<protein>
    <submittedName>
        <fullName evidence="9">TatA-like sec-independent protein translocator subunit</fullName>
    </submittedName>
</protein>
<evidence type="ECO:0000256" key="3">
    <source>
        <dbReference type="ARBA" id="ARBA00022692"/>
    </source>
</evidence>
<dbReference type="InterPro" id="IPR003369">
    <property type="entry name" value="TatA/B/E"/>
</dbReference>
<keyword evidence="10" id="KW-1185">Reference proteome</keyword>
<dbReference type="PANTHER" id="PTHR33162">
    <property type="entry name" value="SEC-INDEPENDENT PROTEIN TRANSLOCASE PROTEIN TATA, CHLOROPLASTIC"/>
    <property type="match status" value="1"/>
</dbReference>
<name>W7T3A7_9STRA</name>
<evidence type="ECO:0000256" key="2">
    <source>
        <dbReference type="ARBA" id="ARBA00022448"/>
    </source>
</evidence>
<dbReference type="Pfam" id="PF02416">
    <property type="entry name" value="TatA_B_E"/>
    <property type="match status" value="1"/>
</dbReference>
<comment type="subcellular location">
    <subcellularLocation>
        <location evidence="1">Membrane</location>
        <topology evidence="1">Single-pass membrane protein</topology>
    </subcellularLocation>
</comment>
<keyword evidence="7 8" id="KW-0472">Membrane</keyword>
<keyword evidence="5 8" id="KW-1133">Transmembrane helix</keyword>
<organism evidence="9 10">
    <name type="scientific">Nannochloropsis gaditana</name>
    <dbReference type="NCBI Taxonomy" id="72520"/>
    <lineage>
        <taxon>Eukaryota</taxon>
        <taxon>Sar</taxon>
        <taxon>Stramenopiles</taxon>
        <taxon>Ochrophyta</taxon>
        <taxon>Eustigmatophyceae</taxon>
        <taxon>Eustigmatales</taxon>
        <taxon>Monodopsidaceae</taxon>
        <taxon>Nannochloropsis</taxon>
    </lineage>
</organism>
<keyword evidence="4" id="KW-0653">Protein transport</keyword>
<evidence type="ECO:0000256" key="4">
    <source>
        <dbReference type="ARBA" id="ARBA00022927"/>
    </source>
</evidence>
<evidence type="ECO:0000313" key="10">
    <source>
        <dbReference type="Proteomes" id="UP000019335"/>
    </source>
</evidence>
<gene>
    <name evidence="9" type="ORF">Naga_100468g4</name>
</gene>
<keyword evidence="2" id="KW-0813">Transport</keyword>
<evidence type="ECO:0000313" key="9">
    <source>
        <dbReference type="EMBL" id="EWM21287.1"/>
    </source>
</evidence>
<accession>W7T3A7</accession>
<sequence>MPHINVDIAGVSDGSKSTMPTGSTSIHQVFTFLVLCWLSSVQAFLPSRAPSPLLTSGAGRLQHRITTSTASLYPSRPLTTFHSSIQHRLRGQPLYGIFGLGTPELVVIALVAGIVLGPDKIVDLARGVGKAAGELKAVPQEFEKGLKSGEDAAVQTKADLAKEAKAKAEAGAKKEGEERKDAAAAWCGDRWPVVCAWDSVLGGVWARKGGSA</sequence>
<dbReference type="Proteomes" id="UP000019335">
    <property type="component" value="Unassembled WGS sequence"/>
</dbReference>
<dbReference type="EMBL" id="AZIL01002533">
    <property type="protein sequence ID" value="EWM21287.1"/>
    <property type="molecule type" value="Genomic_DNA"/>
</dbReference>
<reference evidence="9 10" key="1">
    <citation type="journal article" date="2014" name="Mol. Plant">
        <title>Chromosome Scale Genome Assembly and Transcriptome Profiling of Nannochloropsis gaditana in Nitrogen Depletion.</title>
        <authorList>
            <person name="Corteggiani Carpinelli E."/>
            <person name="Telatin A."/>
            <person name="Vitulo N."/>
            <person name="Forcato C."/>
            <person name="D'Angelo M."/>
            <person name="Schiavon R."/>
            <person name="Vezzi A."/>
            <person name="Giacometti G.M."/>
            <person name="Morosinotto T."/>
            <person name="Valle G."/>
        </authorList>
    </citation>
    <scope>NUCLEOTIDE SEQUENCE [LARGE SCALE GENOMIC DNA]</scope>
    <source>
        <strain evidence="9 10">B-31</strain>
    </source>
</reference>
<evidence type="ECO:0000256" key="8">
    <source>
        <dbReference type="SAM" id="Phobius"/>
    </source>
</evidence>
<dbReference type="AlphaFoldDB" id="W7T3A7"/>
<keyword evidence="6" id="KW-0811">Translocation</keyword>
<feature type="transmembrane region" description="Helical" evidence="8">
    <location>
        <begin position="94"/>
        <end position="116"/>
    </location>
</feature>
<evidence type="ECO:0000256" key="5">
    <source>
        <dbReference type="ARBA" id="ARBA00022989"/>
    </source>
</evidence>
<comment type="caution">
    <text evidence="9">The sequence shown here is derived from an EMBL/GenBank/DDBJ whole genome shotgun (WGS) entry which is preliminary data.</text>
</comment>
<dbReference type="GO" id="GO:0016020">
    <property type="term" value="C:membrane"/>
    <property type="evidence" value="ECO:0007669"/>
    <property type="project" value="UniProtKB-SubCell"/>
</dbReference>
<dbReference type="PANTHER" id="PTHR33162:SF1">
    <property type="entry name" value="SEC-INDEPENDENT PROTEIN TRANSLOCASE PROTEIN TATA, CHLOROPLASTIC"/>
    <property type="match status" value="1"/>
</dbReference>
<dbReference type="OrthoDB" id="10341241at2759"/>
<proteinExistence type="predicted"/>
<evidence type="ECO:0000256" key="6">
    <source>
        <dbReference type="ARBA" id="ARBA00023010"/>
    </source>
</evidence>
<dbReference type="GO" id="GO:0015031">
    <property type="term" value="P:protein transport"/>
    <property type="evidence" value="ECO:0007669"/>
    <property type="project" value="UniProtKB-KW"/>
</dbReference>
<dbReference type="Gene3D" id="1.20.5.3310">
    <property type="match status" value="1"/>
</dbReference>